<evidence type="ECO:0000313" key="2">
    <source>
        <dbReference type="Proteomes" id="UP000465071"/>
    </source>
</evidence>
<dbReference type="Proteomes" id="UP000465071">
    <property type="component" value="Segment"/>
</dbReference>
<dbReference type="EMBL" id="MN882610">
    <property type="protein sequence ID" value="QHS01796.1"/>
    <property type="molecule type" value="Genomic_DNA"/>
</dbReference>
<proteinExistence type="predicted"/>
<sequence>MKLFAQITKPENGYLPDQEASKRYIEQNGAEHLYEVERVDIGRSSTDVRLKDISWEFNSVNLSFFVSEDGKQVREYDIFENKLKLKRIQHTYINMLLK</sequence>
<evidence type="ECO:0000313" key="1">
    <source>
        <dbReference type="EMBL" id="QHS01796.1"/>
    </source>
</evidence>
<gene>
    <name evidence="1" type="ORF">CPT_CIP9_260</name>
</gene>
<keyword evidence="2" id="KW-1185">Reference proteome</keyword>
<protein>
    <submittedName>
        <fullName evidence="1">Uncharacterized protein</fullName>
    </submittedName>
</protein>
<reference evidence="2" key="1">
    <citation type="submission" date="2019-12" db="EMBL/GenBank/DDBJ databases">
        <authorList>
            <person name="Wang K."/>
            <person name="Tamayo M.G."/>
            <person name="Penner T.V."/>
            <person name="Cook B.W.M."/>
            <person name="Court D.A."/>
            <person name="Theriault S.S."/>
        </authorList>
    </citation>
    <scope>NUCLEOTIDE SEQUENCE [LARGE SCALE GENOMIC DNA]</scope>
</reference>
<organism evidence="1 2">
    <name type="scientific">Enterobacter phage vB_EclM_CIP9</name>
    <dbReference type="NCBI Taxonomy" id="2696340"/>
    <lineage>
        <taxon>Viruses</taxon>
        <taxon>Duplodnaviria</taxon>
        <taxon>Heunggongvirae</taxon>
        <taxon>Uroviricota</taxon>
        <taxon>Caudoviricetes</taxon>
        <taxon>Pantevenvirales</taxon>
        <taxon>Straboviridae</taxon>
        <taxon>Tevenvirinae</taxon>
        <taxon>Kanagawavirus</taxon>
        <taxon>Kanagawavirus cipnine</taxon>
    </lineage>
</organism>
<accession>A0A6B9XYP6</accession>
<name>A0A6B9XYP6_9CAUD</name>